<dbReference type="Proteomes" id="UP001141806">
    <property type="component" value="Unassembled WGS sequence"/>
</dbReference>
<accession>A0A9Q0KUR0</accession>
<dbReference type="SMART" id="SM00327">
    <property type="entry name" value="VWA"/>
    <property type="match status" value="1"/>
</dbReference>
<sequence length="832" mass="93539">MEEWKNTFFSQTRDENVIKGSYTSNGKKIDVRPLHKLINEILMPSGTITNQAMLDSHLKSIQNSFCFQELSKIIHKICYQLSCKCSRGGDENSTTVALSKTLLPYSWEAKIVLALAAFTIIYGESLVMADQTNWLAKSIKLLKLLPDKWKLSKIQTLIHAMVKMTNKILDVNDWQPDQNISTYVQTVVESIVVCTSYIIGLDDEYTEDEFSKLMETVDGMNAHLGQLLDEMNEMTDGNCKLTIDENAIRSTHTPDGKKVKVRPLHKLINEMLTASVTSTVEGASQDQGALDSQLKFLKNSSEECLEELTETLDKICCELSCQCSKGEDANSKTVALFKMLSQYSWEVKMVLALAAFSIIYGESSLMANRTNPLADSIKLLKQVPEKSKLSKIRSLIDAMVKVTNTIVKVVEVDESPPENMSTHIETTVSWTVGSIIICMSQIIGLDDEYTEDELSKLTKKVEGMNTYLSQELDTWCQTEKYKGKSEEDKKKLGEVKRKVEEVKRMPKKEATRKPKEEIIEEKVKRMAKEDKKKVEEATRKADEKKRVIQMLQNIQADNDNGAILDSITLPENKEQVSSTLRESGLESSNLIIGIDFSASNRKKGQRSFNYQSLHDLSGSPNPYQQAIDIIGNTLAPFTKDNKIHSYGFGDASTKGDDVFSFHSDLTPCQGFEEVLTCYRKIAQKVYFDGPTCFAPIIEAAIDIVENSGGQHHVLVIIADDSIRQSKEIDSIVTASEYALSIVYVGVGDGPWDEMKGLADKIHGRKFDNFQFVNFYDIMKRYENPSEKEAAFSLVSTMKIPMQYKASKEHGFLGRTTGRPTKVVPRTPSFLLQ</sequence>
<dbReference type="Pfam" id="PF14576">
    <property type="entry name" value="SEO_N"/>
    <property type="match status" value="2"/>
</dbReference>
<dbReference type="PANTHER" id="PTHR45751:SF16">
    <property type="entry name" value="E3 UBIQUITIN-PROTEIN LIGASE RGLG4"/>
    <property type="match status" value="1"/>
</dbReference>
<dbReference type="GO" id="GO:0016567">
    <property type="term" value="P:protein ubiquitination"/>
    <property type="evidence" value="ECO:0007669"/>
    <property type="project" value="TreeGrafter"/>
</dbReference>
<dbReference type="AlphaFoldDB" id="A0A9Q0KUR0"/>
<proteinExistence type="predicted"/>
<organism evidence="3 4">
    <name type="scientific">Protea cynaroides</name>
    <dbReference type="NCBI Taxonomy" id="273540"/>
    <lineage>
        <taxon>Eukaryota</taxon>
        <taxon>Viridiplantae</taxon>
        <taxon>Streptophyta</taxon>
        <taxon>Embryophyta</taxon>
        <taxon>Tracheophyta</taxon>
        <taxon>Spermatophyta</taxon>
        <taxon>Magnoliopsida</taxon>
        <taxon>Proteales</taxon>
        <taxon>Proteaceae</taxon>
        <taxon>Protea</taxon>
    </lineage>
</organism>
<dbReference type="OrthoDB" id="5855668at2759"/>
<dbReference type="InterPro" id="IPR010734">
    <property type="entry name" value="Copine_C"/>
</dbReference>
<dbReference type="InterPro" id="IPR052079">
    <property type="entry name" value="E3_ligase/Copine_domain"/>
</dbReference>
<dbReference type="InterPro" id="IPR027942">
    <property type="entry name" value="SEO_N"/>
</dbReference>
<protein>
    <recommendedName>
        <fullName evidence="2">VWFA domain-containing protein</fullName>
    </recommendedName>
</protein>
<gene>
    <name evidence="3" type="ORF">NE237_002181</name>
</gene>
<keyword evidence="1" id="KW-0175">Coiled coil</keyword>
<dbReference type="Pfam" id="PF07002">
    <property type="entry name" value="Copine"/>
    <property type="match status" value="1"/>
</dbReference>
<evidence type="ECO:0000259" key="2">
    <source>
        <dbReference type="SMART" id="SM00327"/>
    </source>
</evidence>
<keyword evidence="4" id="KW-1185">Reference proteome</keyword>
<feature type="coiled-coil region" evidence="1">
    <location>
        <begin position="520"/>
        <end position="554"/>
    </location>
</feature>
<reference evidence="3" key="1">
    <citation type="journal article" date="2023" name="Plant J.">
        <title>The genome of the king protea, Protea cynaroides.</title>
        <authorList>
            <person name="Chang J."/>
            <person name="Duong T.A."/>
            <person name="Schoeman C."/>
            <person name="Ma X."/>
            <person name="Roodt D."/>
            <person name="Barker N."/>
            <person name="Li Z."/>
            <person name="Van de Peer Y."/>
            <person name="Mizrachi E."/>
        </authorList>
    </citation>
    <scope>NUCLEOTIDE SEQUENCE</scope>
    <source>
        <tissue evidence="3">Young leaves</tissue>
    </source>
</reference>
<dbReference type="PANTHER" id="PTHR45751">
    <property type="entry name" value="COPINE FAMILY PROTEIN 1"/>
    <property type="match status" value="1"/>
</dbReference>
<dbReference type="InterPro" id="IPR002035">
    <property type="entry name" value="VWF_A"/>
</dbReference>
<dbReference type="GO" id="GO:0004842">
    <property type="term" value="F:ubiquitin-protein transferase activity"/>
    <property type="evidence" value="ECO:0007669"/>
    <property type="project" value="TreeGrafter"/>
</dbReference>
<evidence type="ECO:0000256" key="1">
    <source>
        <dbReference type="SAM" id="Coils"/>
    </source>
</evidence>
<dbReference type="EMBL" id="JAMYWD010000003">
    <property type="protein sequence ID" value="KAJ4977075.1"/>
    <property type="molecule type" value="Genomic_DNA"/>
</dbReference>
<evidence type="ECO:0000313" key="4">
    <source>
        <dbReference type="Proteomes" id="UP001141806"/>
    </source>
</evidence>
<feature type="domain" description="VWFA" evidence="2">
    <location>
        <begin position="587"/>
        <end position="779"/>
    </location>
</feature>
<name>A0A9Q0KUR0_9MAGN</name>
<dbReference type="InterPro" id="IPR036465">
    <property type="entry name" value="vWFA_dom_sf"/>
</dbReference>
<dbReference type="SUPFAM" id="SSF53300">
    <property type="entry name" value="vWA-like"/>
    <property type="match status" value="1"/>
</dbReference>
<evidence type="ECO:0000313" key="3">
    <source>
        <dbReference type="EMBL" id="KAJ4977075.1"/>
    </source>
</evidence>
<dbReference type="GO" id="GO:0005634">
    <property type="term" value="C:nucleus"/>
    <property type="evidence" value="ECO:0007669"/>
    <property type="project" value="TreeGrafter"/>
</dbReference>
<comment type="caution">
    <text evidence="3">The sequence shown here is derived from an EMBL/GenBank/DDBJ whole genome shotgun (WGS) entry which is preliminary data.</text>
</comment>